<dbReference type="OrthoDB" id="3972709at2759"/>
<protein>
    <submittedName>
        <fullName evidence="2">Uncharacterized protein</fullName>
    </submittedName>
</protein>
<dbReference type="AlphaFoldDB" id="A0A1L0AZK9"/>
<accession>A0A1L0AZK9</accession>
<gene>
    <name evidence="2" type="ORF">HGUI_00339</name>
</gene>
<evidence type="ECO:0000313" key="2">
    <source>
        <dbReference type="EMBL" id="SGZ38139.1"/>
    </source>
</evidence>
<name>A0A1L0AZK9_9ASCO</name>
<sequence length="369" mass="42592">MNNMNITTSSDLIKQLQPILLHPEFNNHDSSALDEEITNTKLLKCKNNETIPLKTSLIIEYILTYMQSQGSMDNEDIETASFTTNTMDLDYDDESSLNNENEDTFNIVSELDNDLNNPTKLRKMLVFLAKSIRQISENLENRDKLMLLKTPNSSRHSKLALLDTVNDKEMITDDFPGYERLISFLISECVVNNIKLHSTQDNNEDACTMLENSIKELIQMVSNKQEDHDVVDKGMVNSTVNDDDLKLKLEDLQLAHDFLSEKFSKERLHYNNNITIKEKQISNLTKQLKEKNLEIKKLNDIVDDLKSKNNNKPITPYSEDHENFNHIINSPSSISSNNSESINVLKTEFKSQLNKMRDYYESELDKLRS</sequence>
<dbReference type="EMBL" id="FQNF01000004">
    <property type="protein sequence ID" value="SGZ38139.1"/>
    <property type="molecule type" value="Genomic_DNA"/>
</dbReference>
<reference evidence="3" key="1">
    <citation type="submission" date="2016-11" db="EMBL/GenBank/DDBJ databases">
        <authorList>
            <person name="Guldener U."/>
        </authorList>
    </citation>
    <scope>NUCLEOTIDE SEQUENCE [LARGE SCALE GENOMIC DNA]</scope>
</reference>
<evidence type="ECO:0000313" key="3">
    <source>
        <dbReference type="Proteomes" id="UP000183365"/>
    </source>
</evidence>
<dbReference type="Proteomes" id="UP000183365">
    <property type="component" value="Unassembled WGS sequence"/>
</dbReference>
<dbReference type="VEuPathDB" id="FungiDB:HGUI_00339"/>
<keyword evidence="1" id="KW-0175">Coiled coil</keyword>
<keyword evidence="3" id="KW-1185">Reference proteome</keyword>
<proteinExistence type="predicted"/>
<feature type="coiled-coil region" evidence="1">
    <location>
        <begin position="274"/>
        <end position="308"/>
    </location>
</feature>
<organism evidence="2 3">
    <name type="scientific">Hanseniaspora guilliermondii</name>
    <dbReference type="NCBI Taxonomy" id="56406"/>
    <lineage>
        <taxon>Eukaryota</taxon>
        <taxon>Fungi</taxon>
        <taxon>Dikarya</taxon>
        <taxon>Ascomycota</taxon>
        <taxon>Saccharomycotina</taxon>
        <taxon>Saccharomycetes</taxon>
        <taxon>Saccharomycodales</taxon>
        <taxon>Saccharomycodaceae</taxon>
        <taxon>Hanseniaspora</taxon>
    </lineage>
</organism>
<evidence type="ECO:0000256" key="1">
    <source>
        <dbReference type="SAM" id="Coils"/>
    </source>
</evidence>